<dbReference type="Proteomes" id="UP000751614">
    <property type="component" value="Unassembled WGS sequence"/>
</dbReference>
<sequence length="265" mass="30547">MARNYSITDIKKLFSLCGNECAAPDCVENMIAEDGDTVLGEICHISAASKQGPRFDPEMTDKQRSSYDNLILLCPNHHKMIDNPSNLGTYTKELLMHWKQNHIQGKRKFPISDGLAENARNKIDISTKVHVENVIHVHNHPEQSKFAGPAGKRFLIKNLEYYKKKRKFDLVMFGSAILVAFVIFIILVATYENKDQLNPYQLLRIVPAIPIKSFYSHLMVAKDRWEMSYMIEQKYRQFISESPQGKLTRDQHSILSEDFDKIKSK</sequence>
<reference evidence="3 4" key="1">
    <citation type="submission" date="2019-05" db="EMBL/GenBank/DDBJ databases">
        <title>Flagellimonas sp. AsT0115, sp. nov., isolated from a marine red algae, Asparagopsis taxiformis.</title>
        <authorList>
            <person name="Kim J."/>
            <person name="Jeong S.E."/>
            <person name="Jeon C.O."/>
        </authorList>
    </citation>
    <scope>NUCLEOTIDE SEQUENCE [LARGE SCALE GENOMIC DNA]</scope>
    <source>
        <strain evidence="3 4">AsT0115</strain>
    </source>
</reference>
<evidence type="ECO:0000256" key="1">
    <source>
        <dbReference type="SAM" id="Phobius"/>
    </source>
</evidence>
<keyword evidence="3" id="KW-0378">Hydrolase</keyword>
<keyword evidence="1" id="KW-0472">Membrane</keyword>
<dbReference type="Pfam" id="PF13391">
    <property type="entry name" value="HNH_2"/>
    <property type="match status" value="1"/>
</dbReference>
<organism evidence="3 4">
    <name type="scientific">Flagellimonas algicola</name>
    <dbReference type="NCBI Taxonomy" id="2583815"/>
    <lineage>
        <taxon>Bacteria</taxon>
        <taxon>Pseudomonadati</taxon>
        <taxon>Bacteroidota</taxon>
        <taxon>Flavobacteriia</taxon>
        <taxon>Flavobacteriales</taxon>
        <taxon>Flavobacteriaceae</taxon>
        <taxon>Flagellimonas</taxon>
    </lineage>
</organism>
<comment type="caution">
    <text evidence="3">The sequence shown here is derived from an EMBL/GenBank/DDBJ whole genome shotgun (WGS) entry which is preliminary data.</text>
</comment>
<accession>A0ABY2WNJ2</accession>
<keyword evidence="1" id="KW-0812">Transmembrane</keyword>
<feature type="domain" description="HNH nuclease" evidence="2">
    <location>
        <begin position="38"/>
        <end position="83"/>
    </location>
</feature>
<evidence type="ECO:0000313" key="3">
    <source>
        <dbReference type="EMBL" id="TMU56568.1"/>
    </source>
</evidence>
<protein>
    <submittedName>
        <fullName evidence="3">HNH endonuclease</fullName>
    </submittedName>
</protein>
<feature type="transmembrane region" description="Helical" evidence="1">
    <location>
        <begin position="202"/>
        <end position="221"/>
    </location>
</feature>
<evidence type="ECO:0000313" key="4">
    <source>
        <dbReference type="Proteomes" id="UP000751614"/>
    </source>
</evidence>
<gene>
    <name evidence="3" type="ORF">FGG15_03245</name>
</gene>
<dbReference type="GO" id="GO:0004519">
    <property type="term" value="F:endonuclease activity"/>
    <property type="evidence" value="ECO:0007669"/>
    <property type="project" value="UniProtKB-KW"/>
</dbReference>
<feature type="transmembrane region" description="Helical" evidence="1">
    <location>
        <begin position="170"/>
        <end position="190"/>
    </location>
</feature>
<keyword evidence="3" id="KW-0255">Endonuclease</keyword>
<proteinExistence type="predicted"/>
<evidence type="ECO:0000259" key="2">
    <source>
        <dbReference type="Pfam" id="PF13391"/>
    </source>
</evidence>
<keyword evidence="4" id="KW-1185">Reference proteome</keyword>
<dbReference type="EMBL" id="VCNI01000001">
    <property type="protein sequence ID" value="TMU56568.1"/>
    <property type="molecule type" value="Genomic_DNA"/>
</dbReference>
<keyword evidence="1" id="KW-1133">Transmembrane helix</keyword>
<dbReference type="InterPro" id="IPR003615">
    <property type="entry name" value="HNH_nuc"/>
</dbReference>
<name>A0ABY2WNJ2_9FLAO</name>
<dbReference type="RefSeq" id="WP_138833160.1">
    <property type="nucleotide sequence ID" value="NZ_VCNI01000001.1"/>
</dbReference>
<keyword evidence="3" id="KW-0540">Nuclease</keyword>